<organism evidence="1 2">
    <name type="scientific">Dioscorea cayennensis subsp. rotundata</name>
    <name type="common">White Guinea yam</name>
    <name type="synonym">Dioscorea rotundata</name>
    <dbReference type="NCBI Taxonomy" id="55577"/>
    <lineage>
        <taxon>Eukaryota</taxon>
        <taxon>Viridiplantae</taxon>
        <taxon>Streptophyta</taxon>
        <taxon>Embryophyta</taxon>
        <taxon>Tracheophyta</taxon>
        <taxon>Spermatophyta</taxon>
        <taxon>Magnoliopsida</taxon>
        <taxon>Liliopsida</taxon>
        <taxon>Dioscoreales</taxon>
        <taxon>Dioscoreaceae</taxon>
        <taxon>Dioscorea</taxon>
    </lineage>
</organism>
<sequence>MAFGYHTNKPGETQFKMMNMMCDRHEHCQKWDNYLCPTIHKKIEDIVEESRALVIGRSDGEHFEVIDNQSNSLVCVKGNVLIASGRFMVSRVSYACAAIMLTDTNVYRFIKRYHTVNLFQEAYANQIFPIPDLDKPRDDNRVRQLRPPIAKKRPGRPRRRRIELQAFGV</sequence>
<dbReference type="GeneID" id="120251488"/>
<accession>A0AB40AMF6</accession>
<evidence type="ECO:0000313" key="2">
    <source>
        <dbReference type="RefSeq" id="XP_039115978.1"/>
    </source>
</evidence>
<proteinExistence type="predicted"/>
<keyword evidence="1" id="KW-1185">Reference proteome</keyword>
<name>A0AB40AMF6_DIOCR</name>
<dbReference type="AlphaFoldDB" id="A0AB40AMF6"/>
<evidence type="ECO:0000313" key="1">
    <source>
        <dbReference type="Proteomes" id="UP001515500"/>
    </source>
</evidence>
<gene>
    <name evidence="2" type="primary">LOC120251488</name>
</gene>
<dbReference type="RefSeq" id="XP_039115978.1">
    <property type="nucleotide sequence ID" value="XM_039260044.1"/>
</dbReference>
<reference evidence="2" key="2">
    <citation type="submission" date="2025-08" db="UniProtKB">
        <authorList>
            <consortium name="RefSeq"/>
        </authorList>
    </citation>
    <scope>IDENTIFICATION</scope>
</reference>
<protein>
    <submittedName>
        <fullName evidence="2">Uncharacterized protein LOC120251488</fullName>
    </submittedName>
</protein>
<reference evidence="1" key="1">
    <citation type="submission" date="2025-05" db="UniProtKB">
        <authorList>
            <consortium name="RefSeq"/>
        </authorList>
    </citation>
    <scope>NUCLEOTIDE SEQUENCE [LARGE SCALE GENOMIC DNA]</scope>
</reference>
<dbReference type="Proteomes" id="UP001515500">
    <property type="component" value="Chromosome 1"/>
</dbReference>